<protein>
    <submittedName>
        <fullName evidence="1">Uncharacterized protein</fullName>
    </submittedName>
</protein>
<organism evidence="1 2">
    <name type="scientific">Pseudoalteromonas aliena</name>
    <dbReference type="NCBI Taxonomy" id="247523"/>
    <lineage>
        <taxon>Bacteria</taxon>
        <taxon>Pseudomonadati</taxon>
        <taxon>Pseudomonadota</taxon>
        <taxon>Gammaproteobacteria</taxon>
        <taxon>Alteromonadales</taxon>
        <taxon>Pseudoalteromonadaceae</taxon>
        <taxon>Pseudoalteromonas</taxon>
    </lineage>
</organism>
<name>A0A1Q2H342_9GAMM</name>
<reference evidence="1 2" key="1">
    <citation type="submission" date="2017-02" db="EMBL/GenBank/DDBJ databases">
        <title>Complete genome sequence of the cold-active Pseudoalteromonas aliena strain EH1 isolated from Arctic seawater.</title>
        <authorList>
            <person name="Kim E."/>
            <person name="Heo E."/>
            <person name="Kim H."/>
            <person name="Kim D."/>
        </authorList>
    </citation>
    <scope>NUCLEOTIDE SEQUENCE [LARGE SCALE GENOMIC DNA]</scope>
    <source>
        <strain evidence="1 2">EH1</strain>
    </source>
</reference>
<evidence type="ECO:0000313" key="1">
    <source>
        <dbReference type="EMBL" id="AQQ01778.1"/>
    </source>
</evidence>
<dbReference type="STRING" id="247523.B0W48_19560"/>
<evidence type="ECO:0000313" key="2">
    <source>
        <dbReference type="Proteomes" id="UP000188243"/>
    </source>
</evidence>
<accession>A0A1Q2H342</accession>
<proteinExistence type="predicted"/>
<dbReference type="Proteomes" id="UP000188243">
    <property type="component" value="Chromosome"/>
</dbReference>
<dbReference type="KEGG" id="paln:B0W48_19560"/>
<gene>
    <name evidence="1" type="ORF">B0W48_19560</name>
</gene>
<sequence>MVLATKQPTGERPIIKQAVNTVKKIEDVHPSNIKKSTLDESIQQVITEPNYLPPLNKSKLSSVQYKGDLDDHKAYEQFQQEKQHALESSFISAVNTKVTTLESLIAKGRKQGMKQEQLQEAIDKIALLKKTQKNLINLNSG</sequence>
<dbReference type="EMBL" id="CP019628">
    <property type="protein sequence ID" value="AQQ01778.1"/>
    <property type="molecule type" value="Genomic_DNA"/>
</dbReference>
<dbReference type="AlphaFoldDB" id="A0A1Q2H342"/>